<evidence type="ECO:0000313" key="1">
    <source>
        <dbReference type="EMBL" id="KPN29251.1"/>
    </source>
</evidence>
<comment type="caution">
    <text evidence="1">The sequence shown here is derived from an EMBL/GenBank/DDBJ whole genome shotgun (WGS) entry which is preliminary data.</text>
</comment>
<dbReference type="EMBL" id="LGUC01000002">
    <property type="protein sequence ID" value="KPN29251.1"/>
    <property type="molecule type" value="Genomic_DNA"/>
</dbReference>
<dbReference type="Proteomes" id="UP000050535">
    <property type="component" value="Unassembled WGS sequence"/>
</dbReference>
<dbReference type="STRING" id="699431.SY89_03485"/>
<dbReference type="AlphaFoldDB" id="A0A0N8HZE1"/>
<accession>A0A0N8HZE1</accession>
<dbReference type="OrthoDB" id="350399at2157"/>
<dbReference type="SUPFAM" id="SSF54495">
    <property type="entry name" value="UBC-like"/>
    <property type="match status" value="1"/>
</dbReference>
<proteinExistence type="predicted"/>
<gene>
    <name evidence="1" type="ORF">SY89_03485</name>
</gene>
<dbReference type="RefSeq" id="WP_054584992.1">
    <property type="nucleotide sequence ID" value="NZ_LGUC01000002.1"/>
</dbReference>
<organism evidence="1 2">
    <name type="scientific">Halolamina pelagica</name>
    <dbReference type="NCBI Taxonomy" id="699431"/>
    <lineage>
        <taxon>Archaea</taxon>
        <taxon>Methanobacteriati</taxon>
        <taxon>Methanobacteriota</taxon>
        <taxon>Stenosarchaea group</taxon>
        <taxon>Halobacteria</taxon>
        <taxon>Halobacteriales</taxon>
        <taxon>Haloferacaceae</taxon>
    </lineage>
</organism>
<protein>
    <submittedName>
        <fullName evidence="1">Uncharacterized protein</fullName>
    </submittedName>
</protein>
<dbReference type="InterPro" id="IPR016135">
    <property type="entry name" value="UBQ-conjugating_enzyme/RWD"/>
</dbReference>
<evidence type="ECO:0000313" key="2">
    <source>
        <dbReference type="Proteomes" id="UP000050535"/>
    </source>
</evidence>
<keyword evidence="2" id="KW-1185">Reference proteome</keyword>
<reference evidence="2" key="1">
    <citation type="submission" date="2013-11" db="EMBL/GenBank/DDBJ databases">
        <authorList>
            <person name="Hoang H.T."/>
            <person name="Killian M.L."/>
            <person name="Madson D.M."/>
            <person name="Arruda P.H.E."/>
            <person name="Sun D."/>
            <person name="Schwartz K.J."/>
            <person name="Yoon K."/>
        </authorList>
    </citation>
    <scope>NUCLEOTIDE SEQUENCE [LARGE SCALE GENOMIC DNA]</scope>
    <source>
        <strain evidence="2">CDK2</strain>
    </source>
</reference>
<sequence>MNPNRVVPEVQELHEMIKQRQNPIMSYDLADELEVRIEQLRFPEGWENSDGTRFGDVIFDLSRTYPRKQPKVYVSGDMRYEGDSPHVLYARSVAPAGFIKYCIHTLPDWDPAEHDLKTMFNVLEVSLENPRAKNPLMEA</sequence>
<name>A0A0N8HZE1_9EURY</name>